<name>A0A382GLV6_9ZZZZ</name>
<dbReference type="Gene3D" id="3.40.50.1820">
    <property type="entry name" value="alpha/beta hydrolase"/>
    <property type="match status" value="1"/>
</dbReference>
<dbReference type="InterPro" id="IPR029058">
    <property type="entry name" value="AB_hydrolase_fold"/>
</dbReference>
<protein>
    <recommendedName>
        <fullName evidence="2">FlgD Ig-like domain-containing protein</fullName>
    </recommendedName>
</protein>
<organism evidence="1">
    <name type="scientific">marine metagenome</name>
    <dbReference type="NCBI Taxonomy" id="408172"/>
    <lineage>
        <taxon>unclassified sequences</taxon>
        <taxon>metagenomes</taxon>
        <taxon>ecological metagenomes</taxon>
    </lineage>
</organism>
<dbReference type="EMBL" id="UINC01056128">
    <property type="protein sequence ID" value="SVB75784.1"/>
    <property type="molecule type" value="Genomic_DNA"/>
</dbReference>
<evidence type="ECO:0008006" key="2">
    <source>
        <dbReference type="Google" id="ProtNLM"/>
    </source>
</evidence>
<reference evidence="1" key="1">
    <citation type="submission" date="2018-05" db="EMBL/GenBank/DDBJ databases">
        <authorList>
            <person name="Lanie J.A."/>
            <person name="Ng W.-L."/>
            <person name="Kazmierczak K.M."/>
            <person name="Andrzejewski T.M."/>
            <person name="Davidsen T.M."/>
            <person name="Wayne K.J."/>
            <person name="Tettelin H."/>
            <person name="Glass J.I."/>
            <person name="Rusch D."/>
            <person name="Podicherti R."/>
            <person name="Tsui H.-C.T."/>
            <person name="Winkler M.E."/>
        </authorList>
    </citation>
    <scope>NUCLEOTIDE SEQUENCE</scope>
</reference>
<gene>
    <name evidence="1" type="ORF">METZ01_LOCUS228638</name>
</gene>
<dbReference type="AlphaFoldDB" id="A0A382GLV6"/>
<proteinExistence type="predicted"/>
<dbReference type="SUPFAM" id="SSF53474">
    <property type="entry name" value="alpha/beta-Hydrolases"/>
    <property type="match status" value="1"/>
</dbReference>
<accession>A0A382GLV6</accession>
<feature type="non-terminal residue" evidence="1">
    <location>
        <position position="374"/>
    </location>
</feature>
<dbReference type="Gene3D" id="2.60.40.4070">
    <property type="match status" value="1"/>
</dbReference>
<sequence>MLRLFYLVLSSIILNFSFADDLTDSTEINITKSWSQEPSGWIYPIDISVPEVDVTEYGLPVCILLHGSGGNGYDMLLEWSTFLTDHILIAPSGYLNTWNIANEPSEAPDVEMVDDLINQLQTYDNVNSDKIRILGHSNGSALANRIFIENTNPGVDIICSISSQLSDIQYHNDNFYYPSGETGGENNDFAGYDMVTIPITGRKYLSITNTNDPIIPYYGGWAFGIYYINSLDAIHIVATSQGYEGSQLSEEEGVEIESSSVFEYSYLSNQVVHLKGIAEHYIDDTQRQYIINFFESSESELSNDGEIIPTNFYLEEPYPNPFNPVTILRYDLPEQAQVTLTVYDLMGREITQLVNTTQEAGFKSVQWNATDSFG</sequence>
<evidence type="ECO:0000313" key="1">
    <source>
        <dbReference type="EMBL" id="SVB75784.1"/>
    </source>
</evidence>